<proteinExistence type="predicted"/>
<reference evidence="1" key="1">
    <citation type="submission" date="2020-05" db="EMBL/GenBank/DDBJ databases">
        <authorList>
            <person name="Chiriac C."/>
            <person name="Salcher M."/>
            <person name="Ghai R."/>
            <person name="Kavagutti S V."/>
        </authorList>
    </citation>
    <scope>NUCLEOTIDE SEQUENCE</scope>
</reference>
<evidence type="ECO:0000313" key="1">
    <source>
        <dbReference type="EMBL" id="CAB5224451.1"/>
    </source>
</evidence>
<dbReference type="EMBL" id="LR798334">
    <property type="protein sequence ID" value="CAB5224451.1"/>
    <property type="molecule type" value="Genomic_DNA"/>
</dbReference>
<sequence>MTNFAYYIGVDHREPEALRVTESSARAYASKPVTIRHLEHLDLRRRQFFDRPWRICEDGSYLDERDGRPFSVQFSHSRFLTPIVAQSDGVTDWALFTDCDWLWLDDIHKLLKEADPSKTVMVVPHNFNPTTTVKMDGQKQSRYHRKMWSALMLWNLKSKKLPSFEMVNSAPGGYLHGFEWLDDSDIGFLSESWHWIPNYSPTTSSGILGEANNIHLPINAVHFTYGPPVPGMVDREPTPFDEFWTNELLGAYADAR</sequence>
<organism evidence="1">
    <name type="scientific">uncultured Caudovirales phage</name>
    <dbReference type="NCBI Taxonomy" id="2100421"/>
    <lineage>
        <taxon>Viruses</taxon>
        <taxon>Duplodnaviria</taxon>
        <taxon>Heunggongvirae</taxon>
        <taxon>Uroviricota</taxon>
        <taxon>Caudoviricetes</taxon>
        <taxon>Peduoviridae</taxon>
        <taxon>Maltschvirus</taxon>
        <taxon>Maltschvirus maltsch</taxon>
    </lineage>
</organism>
<gene>
    <name evidence="1" type="ORF">UFOVP735_82</name>
</gene>
<dbReference type="PANTHER" id="PTHR35105">
    <property type="entry name" value="EXPRESSED PROTEIN"/>
    <property type="match status" value="1"/>
</dbReference>
<dbReference type="SUPFAM" id="SSF53448">
    <property type="entry name" value="Nucleotide-diphospho-sugar transferases"/>
    <property type="match status" value="1"/>
</dbReference>
<name>A0A6J7X573_9CAUD</name>
<dbReference type="PANTHER" id="PTHR35105:SF2">
    <property type="entry name" value="PROTEIN CDI"/>
    <property type="match status" value="1"/>
</dbReference>
<protein>
    <submittedName>
        <fullName evidence="1">Uncharacterized protein</fullName>
    </submittedName>
</protein>
<dbReference type="InterPro" id="IPR029044">
    <property type="entry name" value="Nucleotide-diphossugar_trans"/>
</dbReference>
<accession>A0A6J7X573</accession>